<organism evidence="2 3">
    <name type="scientific">Sphingobium chungbukense</name>
    <dbReference type="NCBI Taxonomy" id="56193"/>
    <lineage>
        <taxon>Bacteria</taxon>
        <taxon>Pseudomonadati</taxon>
        <taxon>Pseudomonadota</taxon>
        <taxon>Alphaproteobacteria</taxon>
        <taxon>Sphingomonadales</taxon>
        <taxon>Sphingomonadaceae</taxon>
        <taxon>Sphingobium</taxon>
    </lineage>
</organism>
<keyword evidence="3" id="KW-1185">Reference proteome</keyword>
<reference evidence="2 3" key="1">
    <citation type="submission" date="2015-04" db="EMBL/GenBank/DDBJ databases">
        <title>Genome sequence of aromatic hydrocarbons-degrading Sphingobium chungbukense DJ77.</title>
        <authorList>
            <person name="Kim Y.-C."/>
            <person name="Chae J.-C."/>
        </authorList>
    </citation>
    <scope>NUCLEOTIDE SEQUENCE [LARGE SCALE GENOMIC DNA]</scope>
    <source>
        <strain evidence="2 3">DJ77</strain>
    </source>
</reference>
<protein>
    <recommendedName>
        <fullName evidence="4">Transporter</fullName>
    </recommendedName>
</protein>
<feature type="chain" id="PRO_5005650322" description="Transporter" evidence="1">
    <location>
        <begin position="23"/>
        <end position="267"/>
    </location>
</feature>
<keyword evidence="1" id="KW-0732">Signal</keyword>
<name>A0A0M3ALJ9_9SPHN</name>
<comment type="caution">
    <text evidence="2">The sequence shown here is derived from an EMBL/GenBank/DDBJ whole genome shotgun (WGS) entry which is preliminary data.</text>
</comment>
<dbReference type="RefSeq" id="WP_046766178.1">
    <property type="nucleotide sequence ID" value="NZ_LBIC01000021.1"/>
</dbReference>
<sequence>MIARIAPLTLLGIALLPTAVRAQLRDLCPERPGLDTPPCILDKGHVQIEMGLADWTRDRDAAQSTTTLSLGDTEWRYGLDGNTELRANWTAFIRQSEHDRISGDRNHASGTGDLSVGVKHALFHPDGSGFSLAIAPGITLPTGSHDVSDGTWSASLLIPASYALTEDISLIATPEIDAAPDGDGHGRHLAYGSAAGLSVDLDKQVNVSVEMQAIHDRDPAGPSTQALTSLSLSFQPGASWMLDAGANFGLNHASPDAEAYIGVSRRF</sequence>
<feature type="signal peptide" evidence="1">
    <location>
        <begin position="1"/>
        <end position="22"/>
    </location>
</feature>
<dbReference type="STRING" id="56193.YP76_25505"/>
<accession>A0A0M3ALJ9</accession>
<evidence type="ECO:0000313" key="2">
    <source>
        <dbReference type="EMBL" id="KKW89434.1"/>
    </source>
</evidence>
<evidence type="ECO:0000313" key="3">
    <source>
        <dbReference type="Proteomes" id="UP000033874"/>
    </source>
</evidence>
<proteinExistence type="predicted"/>
<evidence type="ECO:0000256" key="1">
    <source>
        <dbReference type="SAM" id="SignalP"/>
    </source>
</evidence>
<dbReference type="InterPro" id="IPR025737">
    <property type="entry name" value="FApF"/>
</dbReference>
<dbReference type="EMBL" id="LBIC01000021">
    <property type="protein sequence ID" value="KKW89434.1"/>
    <property type="molecule type" value="Genomic_DNA"/>
</dbReference>
<evidence type="ECO:0008006" key="4">
    <source>
        <dbReference type="Google" id="ProtNLM"/>
    </source>
</evidence>
<gene>
    <name evidence="2" type="ORF">YP76_25505</name>
</gene>
<dbReference type="AlphaFoldDB" id="A0A0M3ALJ9"/>
<dbReference type="Proteomes" id="UP000033874">
    <property type="component" value="Unassembled WGS sequence"/>
</dbReference>
<dbReference type="PATRIC" id="fig|56193.3.peg.5386"/>
<dbReference type="Pfam" id="PF13557">
    <property type="entry name" value="Phenol_MetA_deg"/>
    <property type="match status" value="1"/>
</dbReference>